<evidence type="ECO:0000313" key="3">
    <source>
        <dbReference type="EMBL" id="CAK8693338.1"/>
    </source>
</evidence>
<evidence type="ECO:0000256" key="1">
    <source>
        <dbReference type="SAM" id="MobiDB-lite"/>
    </source>
</evidence>
<feature type="domain" description="SET" evidence="2">
    <location>
        <begin position="160"/>
        <end position="286"/>
    </location>
</feature>
<dbReference type="Gene3D" id="2.170.270.10">
    <property type="entry name" value="SET domain"/>
    <property type="match status" value="1"/>
</dbReference>
<feature type="compositionally biased region" description="Low complexity" evidence="1">
    <location>
        <begin position="38"/>
        <end position="51"/>
    </location>
</feature>
<reference evidence="3 4" key="1">
    <citation type="submission" date="2024-02" db="EMBL/GenBank/DDBJ databases">
        <authorList>
            <person name="Daric V."/>
            <person name="Darras S."/>
        </authorList>
    </citation>
    <scope>NUCLEOTIDE SEQUENCE [LARGE SCALE GENOMIC DNA]</scope>
</reference>
<feature type="region of interest" description="Disordered" evidence="1">
    <location>
        <begin position="1"/>
        <end position="65"/>
    </location>
</feature>
<dbReference type="InterPro" id="IPR001214">
    <property type="entry name" value="SET_dom"/>
</dbReference>
<dbReference type="PANTHER" id="PTHR46167">
    <property type="entry name" value="N-LYSINE METHYLTRANSFERASE KMT5A"/>
    <property type="match status" value="1"/>
</dbReference>
<sequence>MLPESPGASATPTRKRKRDCSVVESPSKSSTPRKRKSFSNYSFSESPSKSSTPRKRKSFSNYSFSKSRRQFTTDESLEINTFFERYIEKGETIPIQKAKTALADGDLPKCKQSSKTPKQVQDKVRQLIRRSRTSSRKTQSVVEKEKENDLIEAILSHREDGLEVAEIENKGRGVIATKQFVHGEFIVEYAGDLITWKEAKKREVKYASDTNVGCYMYYFNSKAKRFCIDATNESSSFGRLFNHSRRKPNCRTRVVWIGGKSGEQPHLAIIAKRDIKKEEEMLFDYGDRERDAIKENPWLKD</sequence>
<dbReference type="Pfam" id="PF00856">
    <property type="entry name" value="SET"/>
    <property type="match status" value="1"/>
</dbReference>
<dbReference type="PANTHER" id="PTHR46167:SF1">
    <property type="entry name" value="N-LYSINE METHYLTRANSFERASE KMT5A"/>
    <property type="match status" value="1"/>
</dbReference>
<dbReference type="CDD" id="cd10528">
    <property type="entry name" value="SET_SETD8"/>
    <property type="match status" value="1"/>
</dbReference>
<proteinExistence type="predicted"/>
<dbReference type="InterPro" id="IPR046341">
    <property type="entry name" value="SET_dom_sf"/>
</dbReference>
<evidence type="ECO:0000259" key="2">
    <source>
        <dbReference type="PROSITE" id="PS50280"/>
    </source>
</evidence>
<comment type="caution">
    <text evidence="3">The sequence shown here is derived from an EMBL/GenBank/DDBJ whole genome shotgun (WGS) entry which is preliminary data.</text>
</comment>
<dbReference type="EMBL" id="CAWYQH010000130">
    <property type="protein sequence ID" value="CAK8693338.1"/>
    <property type="molecule type" value="Genomic_DNA"/>
</dbReference>
<evidence type="ECO:0000313" key="4">
    <source>
        <dbReference type="Proteomes" id="UP001642483"/>
    </source>
</evidence>
<dbReference type="InterPro" id="IPR051760">
    <property type="entry name" value="KMT5A"/>
</dbReference>
<organism evidence="3 4">
    <name type="scientific">Clavelina lepadiformis</name>
    <name type="common">Light-bulb sea squirt</name>
    <name type="synonym">Ascidia lepadiformis</name>
    <dbReference type="NCBI Taxonomy" id="159417"/>
    <lineage>
        <taxon>Eukaryota</taxon>
        <taxon>Metazoa</taxon>
        <taxon>Chordata</taxon>
        <taxon>Tunicata</taxon>
        <taxon>Ascidiacea</taxon>
        <taxon>Aplousobranchia</taxon>
        <taxon>Clavelinidae</taxon>
        <taxon>Clavelina</taxon>
    </lineage>
</organism>
<dbReference type="InterPro" id="IPR047266">
    <property type="entry name" value="KMT5A-like_SET"/>
</dbReference>
<dbReference type="SUPFAM" id="SSF82199">
    <property type="entry name" value="SET domain"/>
    <property type="match status" value="1"/>
</dbReference>
<gene>
    <name evidence="3" type="ORF">CVLEPA_LOCUS26634</name>
</gene>
<protein>
    <recommendedName>
        <fullName evidence="2">SET domain-containing protein</fullName>
    </recommendedName>
</protein>
<accession>A0ABP0GNN0</accession>
<keyword evidence="4" id="KW-1185">Reference proteome</keyword>
<dbReference type="SMART" id="SM00317">
    <property type="entry name" value="SET"/>
    <property type="match status" value="1"/>
</dbReference>
<name>A0ABP0GNN0_CLALP</name>
<dbReference type="Proteomes" id="UP001642483">
    <property type="component" value="Unassembled WGS sequence"/>
</dbReference>
<dbReference type="PROSITE" id="PS50280">
    <property type="entry name" value="SET"/>
    <property type="match status" value="1"/>
</dbReference>